<keyword evidence="1" id="KW-0812">Transmembrane</keyword>
<evidence type="ECO:0000313" key="3">
    <source>
        <dbReference type="Proteomes" id="UP000197174"/>
    </source>
</evidence>
<dbReference type="Proteomes" id="UP000197174">
    <property type="component" value="Unassembled WGS sequence"/>
</dbReference>
<reference evidence="2 3" key="1">
    <citation type="submission" date="2017-03" db="EMBL/GenBank/DDBJ databases">
        <title>Whole genome sequence of Micromonospora wenchangensis, isolated from mangrove soil.</title>
        <authorList>
            <person name="Yang H."/>
        </authorList>
    </citation>
    <scope>NUCLEOTIDE SEQUENCE [LARGE SCALE GENOMIC DNA]</scope>
    <source>
        <strain evidence="2 3">CCTCC AA 2012002</strain>
    </source>
</reference>
<feature type="transmembrane region" description="Helical" evidence="1">
    <location>
        <begin position="160"/>
        <end position="180"/>
    </location>
</feature>
<keyword evidence="3" id="KW-1185">Reference proteome</keyword>
<keyword evidence="1" id="KW-0472">Membrane</keyword>
<evidence type="ECO:0000313" key="2">
    <source>
        <dbReference type="EMBL" id="OWV08915.1"/>
    </source>
</evidence>
<sequence>MRFLVQHPLYGPLLRSPWLERSIAALGVLLLADSFLPWYRLSWTVVRYGTGQQTHHVNTATAWHSSSGWSLAVLLGVVAAIGYVTCGVYAGRWPTLPARLRWLFLLTGTTGLLVATVSWLAIPSVDAPGGYGFVAAEKIAGGIRSGDIMRDHLSAREVNVAWGFYLAVFIMTALVLLMLLDIVRRADRNAAAPST</sequence>
<keyword evidence="1" id="KW-1133">Transmembrane helix</keyword>
<comment type="caution">
    <text evidence="2">The sequence shown here is derived from an EMBL/GenBank/DDBJ whole genome shotgun (WGS) entry which is preliminary data.</text>
</comment>
<dbReference type="AlphaFoldDB" id="A0A246RNR4"/>
<dbReference type="EMBL" id="MZMV01000014">
    <property type="protein sequence ID" value="OWV08915.1"/>
    <property type="molecule type" value="Genomic_DNA"/>
</dbReference>
<feature type="transmembrane region" description="Helical" evidence="1">
    <location>
        <begin position="102"/>
        <end position="122"/>
    </location>
</feature>
<name>A0A246RNR4_9ACTN</name>
<proteinExistence type="predicted"/>
<protein>
    <submittedName>
        <fullName evidence="2">Uncharacterized protein</fullName>
    </submittedName>
</protein>
<accession>A0A246RNR4</accession>
<evidence type="ECO:0000256" key="1">
    <source>
        <dbReference type="SAM" id="Phobius"/>
    </source>
</evidence>
<organism evidence="2 3">
    <name type="scientific">Micromonospora wenchangensis</name>
    <dbReference type="NCBI Taxonomy" id="1185415"/>
    <lineage>
        <taxon>Bacteria</taxon>
        <taxon>Bacillati</taxon>
        <taxon>Actinomycetota</taxon>
        <taxon>Actinomycetes</taxon>
        <taxon>Micromonosporales</taxon>
        <taxon>Micromonosporaceae</taxon>
        <taxon>Micromonospora</taxon>
    </lineage>
</organism>
<gene>
    <name evidence="2" type="ORF">B5D80_11250</name>
</gene>
<feature type="transmembrane region" description="Helical" evidence="1">
    <location>
        <begin position="69"/>
        <end position="90"/>
    </location>
</feature>